<keyword evidence="4" id="KW-1185">Reference proteome</keyword>
<evidence type="ECO:0000256" key="2">
    <source>
        <dbReference type="SAM" id="Phobius"/>
    </source>
</evidence>
<protein>
    <submittedName>
        <fullName evidence="3">Uncharacterized protein</fullName>
    </submittedName>
</protein>
<dbReference type="KEGG" id="clec:106662551"/>
<feature type="compositionally biased region" description="Polar residues" evidence="1">
    <location>
        <begin position="326"/>
        <end position="336"/>
    </location>
</feature>
<sequence length="336" mass="36678">MPPSPPPINTTYPHIPNNTYFTSDQDEVEQGFTDLQTVLLACFIILLPLMVGLVSYFCIKLLNRISRRLARIQRMPRPNFISFLRRFRVNVEPSGFGKTIDKESAERNKSSHALLNDQLKASESQFSVIPVEDGEDKSGTTTYAAGGNQTSKSTANGSIITMTMKNNHLIVETEERVADAVGDPSAESSGVFVVEVEPNMSVVAATQSVEPDDAIVHNVLPEAKDEAMGVNTGLSQSDLSCSSHGSCYRDFTYGTQQEYTGETDFTQLVCHIVASAEDDTYLDKQHPYLLNDDSIDDVKEGEEEIPKDGEENAGFVATPAEPIAPDTTSPSAEVNS</sequence>
<dbReference type="Proteomes" id="UP000494040">
    <property type="component" value="Unassembled WGS sequence"/>
</dbReference>
<evidence type="ECO:0000313" key="3">
    <source>
        <dbReference type="EnsemblMetazoa" id="XP_014242214.1"/>
    </source>
</evidence>
<dbReference type="RefSeq" id="XP_014242214.1">
    <property type="nucleotide sequence ID" value="XM_014386728.2"/>
</dbReference>
<keyword evidence="2" id="KW-0812">Transmembrane</keyword>
<proteinExistence type="predicted"/>
<feature type="compositionally biased region" description="Acidic residues" evidence="1">
    <location>
        <begin position="293"/>
        <end position="303"/>
    </location>
</feature>
<feature type="region of interest" description="Disordered" evidence="1">
    <location>
        <begin position="131"/>
        <end position="154"/>
    </location>
</feature>
<feature type="region of interest" description="Disordered" evidence="1">
    <location>
        <begin position="292"/>
        <end position="336"/>
    </location>
</feature>
<feature type="compositionally biased region" description="Polar residues" evidence="1">
    <location>
        <begin position="139"/>
        <end position="154"/>
    </location>
</feature>
<dbReference type="EnsemblMetazoa" id="XM_014386728.2">
    <property type="protein sequence ID" value="XP_014242214.1"/>
    <property type="gene ID" value="LOC106662551"/>
</dbReference>
<keyword evidence="2" id="KW-1133">Transmembrane helix</keyword>
<reference evidence="3" key="1">
    <citation type="submission" date="2022-01" db="UniProtKB">
        <authorList>
            <consortium name="EnsemblMetazoa"/>
        </authorList>
    </citation>
    <scope>IDENTIFICATION</scope>
</reference>
<evidence type="ECO:0000256" key="1">
    <source>
        <dbReference type="SAM" id="MobiDB-lite"/>
    </source>
</evidence>
<keyword evidence="2" id="KW-0472">Membrane</keyword>
<feature type="transmembrane region" description="Helical" evidence="2">
    <location>
        <begin position="38"/>
        <end position="59"/>
    </location>
</feature>
<accession>A0A8I6RCP0</accession>
<evidence type="ECO:0000313" key="4">
    <source>
        <dbReference type="Proteomes" id="UP000494040"/>
    </source>
</evidence>
<organism evidence="3 4">
    <name type="scientific">Cimex lectularius</name>
    <name type="common">Bed bug</name>
    <name type="synonym">Acanthia lectularia</name>
    <dbReference type="NCBI Taxonomy" id="79782"/>
    <lineage>
        <taxon>Eukaryota</taxon>
        <taxon>Metazoa</taxon>
        <taxon>Ecdysozoa</taxon>
        <taxon>Arthropoda</taxon>
        <taxon>Hexapoda</taxon>
        <taxon>Insecta</taxon>
        <taxon>Pterygota</taxon>
        <taxon>Neoptera</taxon>
        <taxon>Paraneoptera</taxon>
        <taxon>Hemiptera</taxon>
        <taxon>Heteroptera</taxon>
        <taxon>Panheteroptera</taxon>
        <taxon>Cimicomorpha</taxon>
        <taxon>Cimicidae</taxon>
        <taxon>Cimex</taxon>
    </lineage>
</organism>
<name>A0A8I6RCP0_CIMLE</name>
<dbReference type="GeneID" id="106662551"/>
<dbReference type="OrthoDB" id="6362812at2759"/>
<dbReference type="AlphaFoldDB" id="A0A8I6RCP0"/>